<organism evidence="7 8">
    <name type="scientific">Aliidongia dinghuensis</name>
    <dbReference type="NCBI Taxonomy" id="1867774"/>
    <lineage>
        <taxon>Bacteria</taxon>
        <taxon>Pseudomonadati</taxon>
        <taxon>Pseudomonadota</taxon>
        <taxon>Alphaproteobacteria</taxon>
        <taxon>Rhodospirillales</taxon>
        <taxon>Dongiaceae</taxon>
        <taxon>Aliidongia</taxon>
    </lineage>
</organism>
<dbReference type="InterPro" id="IPR029753">
    <property type="entry name" value="D-isomer_DH_CS"/>
</dbReference>
<dbReference type="SUPFAM" id="SSF51735">
    <property type="entry name" value="NAD(P)-binding Rossmann-fold domains"/>
    <property type="match status" value="1"/>
</dbReference>
<evidence type="ECO:0000256" key="2">
    <source>
        <dbReference type="ARBA" id="ARBA00023002"/>
    </source>
</evidence>
<dbReference type="RefSeq" id="WP_189049200.1">
    <property type="nucleotide sequence ID" value="NZ_BMJQ01000011.1"/>
</dbReference>
<evidence type="ECO:0000256" key="1">
    <source>
        <dbReference type="ARBA" id="ARBA00005854"/>
    </source>
</evidence>
<comment type="caution">
    <text evidence="7">The sequence shown here is derived from an EMBL/GenBank/DDBJ whole genome shotgun (WGS) entry which is preliminary data.</text>
</comment>
<keyword evidence="2 4" id="KW-0560">Oxidoreductase</keyword>
<dbReference type="Gene3D" id="3.40.50.720">
    <property type="entry name" value="NAD(P)-binding Rossmann-like Domain"/>
    <property type="match status" value="2"/>
</dbReference>
<dbReference type="AlphaFoldDB" id="A0A8J2YWS2"/>
<dbReference type="PANTHER" id="PTHR42789">
    <property type="entry name" value="D-ISOMER SPECIFIC 2-HYDROXYACID DEHYDROGENASE FAMILY PROTEIN (AFU_ORTHOLOGUE AFUA_6G10090)"/>
    <property type="match status" value="1"/>
</dbReference>
<comment type="similarity">
    <text evidence="1 4">Belongs to the D-isomer specific 2-hydroxyacid dehydrogenase family.</text>
</comment>
<feature type="domain" description="D-isomer specific 2-hydroxyacid dehydrogenase catalytic" evidence="5">
    <location>
        <begin position="11"/>
        <end position="312"/>
    </location>
</feature>
<dbReference type="EMBL" id="BMJQ01000011">
    <property type="protein sequence ID" value="GGF30569.1"/>
    <property type="molecule type" value="Genomic_DNA"/>
</dbReference>
<sequence>MSHRVVVTASRLARPAIDRLEAFGARLEFLDDALTEGMLLAVAGAGRLDAILMRNNPPITRRVIAAAEGLRVIAKHGAGYDSVDVAAATEAGVPVLVAAGANAYSVAEHTIALILALGRDVVRLDGRTKAGLWDKWHYSGRELRGRTLGLVGFGAIARHVARLARALGLEVQAFSRRLEAIDPALARPVATLDELYRTSDIASLHCPLGPETRGMINAATLARFKPGALLINTARGGLVDEAAVTAALHGGRLAGAALETFTAEPPAADNPLFQAPNLIVTPHIGAHTAEAETQMGLIAAENIIAVLSGAPLDPANLVNPGVLDRPHPSR</sequence>
<dbReference type="Pfam" id="PF00389">
    <property type="entry name" value="2-Hacid_dh"/>
    <property type="match status" value="1"/>
</dbReference>
<keyword evidence="3" id="KW-0520">NAD</keyword>
<name>A0A8J2YWS2_9PROT</name>
<reference evidence="7" key="1">
    <citation type="journal article" date="2014" name="Int. J. Syst. Evol. Microbiol.">
        <title>Complete genome sequence of Corynebacterium casei LMG S-19264T (=DSM 44701T), isolated from a smear-ripened cheese.</title>
        <authorList>
            <consortium name="US DOE Joint Genome Institute (JGI-PGF)"/>
            <person name="Walter F."/>
            <person name="Albersmeier A."/>
            <person name="Kalinowski J."/>
            <person name="Ruckert C."/>
        </authorList>
    </citation>
    <scope>NUCLEOTIDE SEQUENCE</scope>
    <source>
        <strain evidence="7">CGMCC 1.15725</strain>
    </source>
</reference>
<evidence type="ECO:0000259" key="5">
    <source>
        <dbReference type="Pfam" id="PF00389"/>
    </source>
</evidence>
<evidence type="ECO:0000256" key="4">
    <source>
        <dbReference type="RuleBase" id="RU003719"/>
    </source>
</evidence>
<evidence type="ECO:0000256" key="3">
    <source>
        <dbReference type="ARBA" id="ARBA00023027"/>
    </source>
</evidence>
<dbReference type="CDD" id="cd12173">
    <property type="entry name" value="PGDH_4"/>
    <property type="match status" value="1"/>
</dbReference>
<evidence type="ECO:0000313" key="7">
    <source>
        <dbReference type="EMBL" id="GGF30569.1"/>
    </source>
</evidence>
<dbReference type="GO" id="GO:0016616">
    <property type="term" value="F:oxidoreductase activity, acting on the CH-OH group of donors, NAD or NADP as acceptor"/>
    <property type="evidence" value="ECO:0007669"/>
    <property type="project" value="InterPro"/>
</dbReference>
<evidence type="ECO:0000313" key="8">
    <source>
        <dbReference type="Proteomes" id="UP000646365"/>
    </source>
</evidence>
<keyword evidence="8" id="KW-1185">Reference proteome</keyword>
<dbReference type="Pfam" id="PF02826">
    <property type="entry name" value="2-Hacid_dh_C"/>
    <property type="match status" value="1"/>
</dbReference>
<dbReference type="InterPro" id="IPR036291">
    <property type="entry name" value="NAD(P)-bd_dom_sf"/>
</dbReference>
<protein>
    <submittedName>
        <fullName evidence="7">Hydroxyacid dehydrogenase</fullName>
    </submittedName>
</protein>
<feature type="domain" description="D-isomer specific 2-hydroxyacid dehydrogenase NAD-binding" evidence="6">
    <location>
        <begin position="111"/>
        <end position="285"/>
    </location>
</feature>
<dbReference type="PROSITE" id="PS00671">
    <property type="entry name" value="D_2_HYDROXYACID_DH_3"/>
    <property type="match status" value="1"/>
</dbReference>
<evidence type="ECO:0000259" key="6">
    <source>
        <dbReference type="Pfam" id="PF02826"/>
    </source>
</evidence>
<dbReference type="InterPro" id="IPR050857">
    <property type="entry name" value="D-2-hydroxyacid_DH"/>
</dbReference>
<dbReference type="PANTHER" id="PTHR42789:SF1">
    <property type="entry name" value="D-ISOMER SPECIFIC 2-HYDROXYACID DEHYDROGENASE FAMILY PROTEIN (AFU_ORTHOLOGUE AFUA_6G10090)"/>
    <property type="match status" value="1"/>
</dbReference>
<dbReference type="InterPro" id="IPR006140">
    <property type="entry name" value="D-isomer_DH_NAD-bd"/>
</dbReference>
<dbReference type="SUPFAM" id="SSF52283">
    <property type="entry name" value="Formate/glycerate dehydrogenase catalytic domain-like"/>
    <property type="match status" value="1"/>
</dbReference>
<dbReference type="FunFam" id="3.40.50.720:FF:000203">
    <property type="entry name" value="D-3-phosphoglycerate dehydrogenase (SerA)"/>
    <property type="match status" value="1"/>
</dbReference>
<proteinExistence type="inferred from homology"/>
<accession>A0A8J2YWS2</accession>
<dbReference type="GO" id="GO:0051287">
    <property type="term" value="F:NAD binding"/>
    <property type="evidence" value="ECO:0007669"/>
    <property type="project" value="InterPro"/>
</dbReference>
<reference evidence="7" key="2">
    <citation type="submission" date="2020-09" db="EMBL/GenBank/DDBJ databases">
        <authorList>
            <person name="Sun Q."/>
            <person name="Zhou Y."/>
        </authorList>
    </citation>
    <scope>NUCLEOTIDE SEQUENCE</scope>
    <source>
        <strain evidence="7">CGMCC 1.15725</strain>
    </source>
</reference>
<gene>
    <name evidence="7" type="ORF">GCM10011611_40850</name>
</gene>
<dbReference type="Proteomes" id="UP000646365">
    <property type="component" value="Unassembled WGS sequence"/>
</dbReference>
<dbReference type="InterPro" id="IPR006139">
    <property type="entry name" value="D-isomer_2_OHA_DH_cat_dom"/>
</dbReference>